<feature type="transmembrane region" description="Helical" evidence="1">
    <location>
        <begin position="48"/>
        <end position="72"/>
    </location>
</feature>
<keyword evidence="3" id="KW-1185">Reference proteome</keyword>
<evidence type="ECO:0008006" key="4">
    <source>
        <dbReference type="Google" id="ProtNLM"/>
    </source>
</evidence>
<comment type="caution">
    <text evidence="2">The sequence shown here is derived from an EMBL/GenBank/DDBJ whole genome shotgun (WGS) entry which is preliminary data.</text>
</comment>
<dbReference type="EMBL" id="BAAAME010000002">
    <property type="protein sequence ID" value="GAA1729379.1"/>
    <property type="molecule type" value="Genomic_DNA"/>
</dbReference>
<dbReference type="Proteomes" id="UP001501057">
    <property type="component" value="Unassembled WGS sequence"/>
</dbReference>
<accession>A0ABN2JJB6</accession>
<keyword evidence="1" id="KW-0472">Membrane</keyword>
<proteinExistence type="predicted"/>
<dbReference type="RefSeq" id="WP_344197885.1">
    <property type="nucleotide sequence ID" value="NZ_BAAAME010000002.1"/>
</dbReference>
<keyword evidence="1" id="KW-1133">Transmembrane helix</keyword>
<organism evidence="2 3">
    <name type="scientific">Aeromicrobium alkaliterrae</name>
    <dbReference type="NCBI Taxonomy" id="302168"/>
    <lineage>
        <taxon>Bacteria</taxon>
        <taxon>Bacillati</taxon>
        <taxon>Actinomycetota</taxon>
        <taxon>Actinomycetes</taxon>
        <taxon>Propionibacteriales</taxon>
        <taxon>Nocardioidaceae</taxon>
        <taxon>Aeromicrobium</taxon>
    </lineage>
</organism>
<reference evidence="2 3" key="1">
    <citation type="journal article" date="2019" name="Int. J. Syst. Evol. Microbiol.">
        <title>The Global Catalogue of Microorganisms (GCM) 10K type strain sequencing project: providing services to taxonomists for standard genome sequencing and annotation.</title>
        <authorList>
            <consortium name="The Broad Institute Genomics Platform"/>
            <consortium name="The Broad Institute Genome Sequencing Center for Infectious Disease"/>
            <person name="Wu L."/>
            <person name="Ma J."/>
        </authorList>
    </citation>
    <scope>NUCLEOTIDE SEQUENCE [LARGE SCALE GENOMIC DNA]</scope>
    <source>
        <strain evidence="2 3">JCM 13518</strain>
    </source>
</reference>
<name>A0ABN2JJB6_9ACTN</name>
<evidence type="ECO:0000256" key="1">
    <source>
        <dbReference type="SAM" id="Phobius"/>
    </source>
</evidence>
<evidence type="ECO:0000313" key="2">
    <source>
        <dbReference type="EMBL" id="GAA1729379.1"/>
    </source>
</evidence>
<keyword evidence="1" id="KW-0812">Transmembrane</keyword>
<sequence length="175" mass="19767">MPADAEFSSDRRVFVRYAVVMGAMFVVMIVAPILAVGLGEPQSAWLQLLLAGGALLGFWIVVNGALMVWWWWHAGRTTYVLGDGVLTVEVRGRVVLSIRMEDVYVVQLEGGLSWRELIHPLGLDDFPRLVLRGREMTKTPRIALWRGEALRLHGVVRSESDRHRRARRAAADRRP</sequence>
<protein>
    <recommendedName>
        <fullName evidence="4">PH domain-containing protein</fullName>
    </recommendedName>
</protein>
<feature type="transmembrane region" description="Helical" evidence="1">
    <location>
        <begin position="14"/>
        <end position="36"/>
    </location>
</feature>
<gene>
    <name evidence="2" type="ORF">GCM10009710_07490</name>
</gene>
<evidence type="ECO:0000313" key="3">
    <source>
        <dbReference type="Proteomes" id="UP001501057"/>
    </source>
</evidence>